<dbReference type="Proteomes" id="UP000318538">
    <property type="component" value="Chromosome"/>
</dbReference>
<organism evidence="1 2">
    <name type="scientific">Rubripirellula lacrimiformis</name>
    <dbReference type="NCBI Taxonomy" id="1930273"/>
    <lineage>
        <taxon>Bacteria</taxon>
        <taxon>Pseudomonadati</taxon>
        <taxon>Planctomycetota</taxon>
        <taxon>Planctomycetia</taxon>
        <taxon>Pirellulales</taxon>
        <taxon>Pirellulaceae</taxon>
        <taxon>Rubripirellula</taxon>
    </lineage>
</organism>
<accession>A0A517NF48</accession>
<proteinExistence type="predicted"/>
<keyword evidence="2" id="KW-1185">Reference proteome</keyword>
<evidence type="ECO:0000313" key="1">
    <source>
        <dbReference type="EMBL" id="QDT05678.1"/>
    </source>
</evidence>
<dbReference type="KEGG" id="rlc:K227x_40800"/>
<reference evidence="1 2" key="1">
    <citation type="submission" date="2019-02" db="EMBL/GenBank/DDBJ databases">
        <title>Deep-cultivation of Planctomycetes and their phenomic and genomic characterization uncovers novel biology.</title>
        <authorList>
            <person name="Wiegand S."/>
            <person name="Jogler M."/>
            <person name="Boedeker C."/>
            <person name="Pinto D."/>
            <person name="Vollmers J."/>
            <person name="Rivas-Marin E."/>
            <person name="Kohn T."/>
            <person name="Peeters S.H."/>
            <person name="Heuer A."/>
            <person name="Rast P."/>
            <person name="Oberbeckmann S."/>
            <person name="Bunk B."/>
            <person name="Jeske O."/>
            <person name="Meyerdierks A."/>
            <person name="Storesund J.E."/>
            <person name="Kallscheuer N."/>
            <person name="Luecker S."/>
            <person name="Lage O.M."/>
            <person name="Pohl T."/>
            <person name="Merkel B.J."/>
            <person name="Hornburger P."/>
            <person name="Mueller R.-W."/>
            <person name="Bruemmer F."/>
            <person name="Labrenz M."/>
            <person name="Spormann A.M."/>
            <person name="Op den Camp H."/>
            <person name="Overmann J."/>
            <person name="Amann R."/>
            <person name="Jetten M.S.M."/>
            <person name="Mascher T."/>
            <person name="Medema M.H."/>
            <person name="Devos D.P."/>
            <person name="Kaster A.-K."/>
            <person name="Ovreas L."/>
            <person name="Rohde M."/>
            <person name="Galperin M.Y."/>
            <person name="Jogler C."/>
        </authorList>
    </citation>
    <scope>NUCLEOTIDE SEQUENCE [LARGE SCALE GENOMIC DNA]</scope>
    <source>
        <strain evidence="1 2">K22_7</strain>
    </source>
</reference>
<gene>
    <name evidence="1" type="ORF">K227x_40800</name>
</gene>
<protein>
    <submittedName>
        <fullName evidence="1">Uncharacterized protein</fullName>
    </submittedName>
</protein>
<dbReference type="AlphaFoldDB" id="A0A517NF48"/>
<evidence type="ECO:0000313" key="2">
    <source>
        <dbReference type="Proteomes" id="UP000318538"/>
    </source>
</evidence>
<dbReference type="EMBL" id="CP036525">
    <property type="protein sequence ID" value="QDT05678.1"/>
    <property type="molecule type" value="Genomic_DNA"/>
</dbReference>
<name>A0A517NF48_9BACT</name>
<sequence>MVGNASCGVSLEFEELRISWNTERLGKRGLPEYPCLTLPPMAVLPQGKKRYADSICILNVACDLR</sequence>